<feature type="region of interest" description="Disordered" evidence="1">
    <location>
        <begin position="27"/>
        <end position="46"/>
    </location>
</feature>
<reference evidence="2" key="2">
    <citation type="submission" date="2020-04" db="EMBL/GenBank/DDBJ databases">
        <authorList>
            <person name="Grover C.E."/>
            <person name="Arick M.A. II"/>
            <person name="Thrash A."/>
            <person name="Conover J.L."/>
            <person name="Sanders W.S."/>
            <person name="Peterson D.G."/>
            <person name="Scheffler J.A."/>
            <person name="Scheffler B.E."/>
            <person name="Wendel J.F."/>
        </authorList>
    </citation>
    <scope>NUCLEOTIDE SEQUENCE</scope>
    <source>
        <strain evidence="2">27</strain>
        <tissue evidence="2">Leaf</tissue>
    </source>
</reference>
<dbReference type="EMBL" id="JABFAC010000002">
    <property type="protein sequence ID" value="MBA0606375.1"/>
    <property type="molecule type" value="Genomic_DNA"/>
</dbReference>
<reference evidence="2 3" key="1">
    <citation type="journal article" date="2019" name="Genome Biol. Evol.">
        <title>Insights into the evolution of the New World diploid cottons (Gossypium, subgenus Houzingenia) based on genome sequencing.</title>
        <authorList>
            <person name="Grover C.E."/>
            <person name="Arick M.A. 2nd"/>
            <person name="Thrash A."/>
            <person name="Conover J.L."/>
            <person name="Sanders W.S."/>
            <person name="Peterson D.G."/>
            <person name="Frelichowski J.E."/>
            <person name="Scheffler J.A."/>
            <person name="Scheffler B.E."/>
            <person name="Wendel J.F."/>
        </authorList>
    </citation>
    <scope>NUCLEOTIDE SEQUENCE [LARGE SCALE GENOMIC DNA]</scope>
    <source>
        <strain evidence="2">27</strain>
        <tissue evidence="2">Leaf</tissue>
    </source>
</reference>
<gene>
    <name evidence="2" type="ORF">Godav_018848</name>
</gene>
<evidence type="ECO:0000256" key="1">
    <source>
        <dbReference type="SAM" id="MobiDB-lite"/>
    </source>
</evidence>
<keyword evidence="3" id="KW-1185">Reference proteome</keyword>
<dbReference type="Proteomes" id="UP000593561">
    <property type="component" value="Unassembled WGS sequence"/>
</dbReference>
<dbReference type="EMBL" id="JABFAC010000002">
    <property type="protein sequence ID" value="MBA0606373.1"/>
    <property type="molecule type" value="Genomic_DNA"/>
</dbReference>
<accession>A0A7J8QYJ2</accession>
<feature type="compositionally biased region" description="Basic and acidic residues" evidence="1">
    <location>
        <begin position="36"/>
        <end position="46"/>
    </location>
</feature>
<evidence type="ECO:0000313" key="3">
    <source>
        <dbReference type="Proteomes" id="UP000593561"/>
    </source>
</evidence>
<protein>
    <submittedName>
        <fullName evidence="2">Uncharacterized protein</fullName>
    </submittedName>
</protein>
<evidence type="ECO:0000313" key="2">
    <source>
        <dbReference type="EMBL" id="MBA0606373.1"/>
    </source>
</evidence>
<comment type="caution">
    <text evidence="2">The sequence shown here is derived from an EMBL/GenBank/DDBJ whole genome shotgun (WGS) entry which is preliminary data.</text>
</comment>
<dbReference type="AlphaFoldDB" id="A0A7J8QYJ2"/>
<name>A0A7J8QYJ2_GOSDV</name>
<proteinExistence type="predicted"/>
<organism evidence="2 3">
    <name type="scientific">Gossypium davidsonii</name>
    <name type="common">Davidson's cotton</name>
    <name type="synonym">Gossypium klotzschianum subsp. davidsonii</name>
    <dbReference type="NCBI Taxonomy" id="34287"/>
    <lineage>
        <taxon>Eukaryota</taxon>
        <taxon>Viridiplantae</taxon>
        <taxon>Streptophyta</taxon>
        <taxon>Embryophyta</taxon>
        <taxon>Tracheophyta</taxon>
        <taxon>Spermatophyta</taxon>
        <taxon>Magnoliopsida</taxon>
        <taxon>eudicotyledons</taxon>
        <taxon>Gunneridae</taxon>
        <taxon>Pentapetalae</taxon>
        <taxon>rosids</taxon>
        <taxon>malvids</taxon>
        <taxon>Malvales</taxon>
        <taxon>Malvaceae</taxon>
        <taxon>Malvoideae</taxon>
        <taxon>Gossypium</taxon>
    </lineage>
</organism>
<sequence length="125" mass="14237">MECFLCHGLYRLRKCLKKSVIEGMMEQTRSPRRLVRAREKSKLKGKEEKKKRVKCFLFYGSHKLRNCPKQAVVKGKAMSELGESSERLPPKEVVSLSLNLGEKVAMKIVKLGPMRLNSSEASELA</sequence>